<feature type="compositionally biased region" description="Pro residues" evidence="4">
    <location>
        <begin position="473"/>
        <end position="482"/>
    </location>
</feature>
<keyword evidence="7" id="KW-1185">Reference proteome</keyword>
<dbReference type="Pfam" id="PF25917">
    <property type="entry name" value="BSH_RND"/>
    <property type="match status" value="1"/>
</dbReference>
<dbReference type="KEGG" id="tim:GMBLW1_48980"/>
<feature type="compositionally biased region" description="Basic and acidic residues" evidence="4">
    <location>
        <begin position="485"/>
        <end position="496"/>
    </location>
</feature>
<name>A0A6C2YTQ0_9BACT</name>
<accession>A0A6C2YTQ0</accession>
<keyword evidence="2 3" id="KW-0175">Coiled coil</keyword>
<feature type="compositionally biased region" description="Low complexity" evidence="4">
    <location>
        <begin position="94"/>
        <end position="121"/>
    </location>
</feature>
<dbReference type="AlphaFoldDB" id="A0A6C2YTQ0"/>
<evidence type="ECO:0000256" key="2">
    <source>
        <dbReference type="ARBA" id="ARBA00023054"/>
    </source>
</evidence>
<proteinExistence type="predicted"/>
<evidence type="ECO:0000256" key="1">
    <source>
        <dbReference type="ARBA" id="ARBA00004196"/>
    </source>
</evidence>
<dbReference type="Proteomes" id="UP000464378">
    <property type="component" value="Chromosome"/>
</dbReference>
<evidence type="ECO:0000313" key="6">
    <source>
        <dbReference type="EMBL" id="VIP04295.1"/>
    </source>
</evidence>
<dbReference type="Gene3D" id="1.10.287.470">
    <property type="entry name" value="Helix hairpin bin"/>
    <property type="match status" value="1"/>
</dbReference>
<sequence>MSSNEMTTQSSGVDPELLERVRALRLDKVGSSKSGSSGTAWLPWMLCLIMAVAWVGLGSRWYPTATEKAGVSSAAANSTGAGSLATPSNSSNDATAKANGAPTTAPTATPTTAPTNAADAPPSEPTGKSILVSKGYIIPAHQISISPIEVSGRIVELAIEEGKRFSIGEVLARIDPTSYQADYQEMASMYQATRSRFEELQKGPRSEELTQANAELSEARANLVQFRLDYERNKDLKGGAISNRELEQSEAAFKAGEQRVRRLEQVVMLLTPRQERKDAAMAEMAAAEARMKRAKWRLDNCWIRAPVSGTILSKKAEIGNLINPVVGGVSTSLCDMADLSDLEVDLEIQERDLEKIKNGYRCEIRAEAYPTRVYAGYVDRQMPIANRARGIVPIRVKVIIPPTEEQGKYLKPEMGVSVTFFDAPFTGPKPKVDANSSIPEERSIAPEASDPVKSRGTPPVANPAANPAGKPDPANPPIPMPQPLKADKPTTPEKAS</sequence>
<dbReference type="PANTHER" id="PTHR32347:SF14">
    <property type="entry name" value="EFFLUX SYSTEM COMPONENT YKNX-RELATED"/>
    <property type="match status" value="1"/>
</dbReference>
<protein>
    <recommendedName>
        <fullName evidence="5">Multidrug resistance protein MdtA-like barrel-sandwich hybrid domain-containing protein</fullName>
    </recommendedName>
</protein>
<dbReference type="PANTHER" id="PTHR32347">
    <property type="entry name" value="EFFLUX SYSTEM COMPONENT YKNX-RELATED"/>
    <property type="match status" value="1"/>
</dbReference>
<reference evidence="6" key="1">
    <citation type="submission" date="2019-04" db="EMBL/GenBank/DDBJ databases">
        <authorList>
            <consortium name="Science for Life Laboratories"/>
        </authorList>
    </citation>
    <scope>NUCLEOTIDE SEQUENCE</scope>
    <source>
        <strain evidence="6">MBLW1</strain>
    </source>
</reference>
<dbReference type="Gene3D" id="2.40.50.100">
    <property type="match status" value="1"/>
</dbReference>
<feature type="domain" description="Multidrug resistance protein MdtA-like barrel-sandwich hybrid" evidence="5">
    <location>
        <begin position="149"/>
        <end position="323"/>
    </location>
</feature>
<feature type="compositionally biased region" description="Low complexity" evidence="4">
    <location>
        <begin position="458"/>
        <end position="472"/>
    </location>
</feature>
<feature type="region of interest" description="Disordered" evidence="4">
    <location>
        <begin position="425"/>
        <end position="496"/>
    </location>
</feature>
<evidence type="ECO:0000256" key="3">
    <source>
        <dbReference type="SAM" id="Coils"/>
    </source>
</evidence>
<dbReference type="RefSeq" id="WP_162659393.1">
    <property type="nucleotide sequence ID" value="NZ_LR593887.1"/>
</dbReference>
<feature type="compositionally biased region" description="Low complexity" evidence="4">
    <location>
        <begin position="75"/>
        <end position="85"/>
    </location>
</feature>
<dbReference type="GO" id="GO:0030313">
    <property type="term" value="C:cell envelope"/>
    <property type="evidence" value="ECO:0007669"/>
    <property type="project" value="UniProtKB-SubCell"/>
</dbReference>
<feature type="coiled-coil region" evidence="3">
    <location>
        <begin position="209"/>
        <end position="297"/>
    </location>
</feature>
<dbReference type="Gene3D" id="2.40.30.170">
    <property type="match status" value="1"/>
</dbReference>
<feature type="region of interest" description="Disordered" evidence="4">
    <location>
        <begin position="75"/>
        <end position="125"/>
    </location>
</feature>
<dbReference type="InParanoid" id="A0A6C2YTQ0"/>
<evidence type="ECO:0000259" key="5">
    <source>
        <dbReference type="Pfam" id="PF25917"/>
    </source>
</evidence>
<dbReference type="SUPFAM" id="SSF111369">
    <property type="entry name" value="HlyD-like secretion proteins"/>
    <property type="match status" value="2"/>
</dbReference>
<dbReference type="EMBL" id="LR586016">
    <property type="protein sequence ID" value="VIP04295.1"/>
    <property type="molecule type" value="Genomic_DNA"/>
</dbReference>
<dbReference type="InterPro" id="IPR058625">
    <property type="entry name" value="MdtA-like_BSH"/>
</dbReference>
<evidence type="ECO:0000313" key="7">
    <source>
        <dbReference type="Proteomes" id="UP000464378"/>
    </source>
</evidence>
<evidence type="ECO:0000256" key="4">
    <source>
        <dbReference type="SAM" id="MobiDB-lite"/>
    </source>
</evidence>
<organism evidence="6">
    <name type="scientific">Tuwongella immobilis</name>
    <dbReference type="NCBI Taxonomy" id="692036"/>
    <lineage>
        <taxon>Bacteria</taxon>
        <taxon>Pseudomonadati</taxon>
        <taxon>Planctomycetota</taxon>
        <taxon>Planctomycetia</taxon>
        <taxon>Gemmatales</taxon>
        <taxon>Gemmataceae</taxon>
        <taxon>Tuwongella</taxon>
    </lineage>
</organism>
<gene>
    <name evidence="6" type="ORF">GMBLW1_48980</name>
</gene>
<dbReference type="EMBL" id="LR593887">
    <property type="protein sequence ID" value="VTS05953.1"/>
    <property type="molecule type" value="Genomic_DNA"/>
</dbReference>
<dbReference type="InterPro" id="IPR050465">
    <property type="entry name" value="UPF0194_transport"/>
</dbReference>
<comment type="subcellular location">
    <subcellularLocation>
        <location evidence="1">Cell envelope</location>
    </subcellularLocation>
</comment>